<dbReference type="EMBL" id="CP014342">
    <property type="protein sequence ID" value="AMX84251.1"/>
    <property type="molecule type" value="Genomic_DNA"/>
</dbReference>
<protein>
    <submittedName>
        <fullName evidence="1">Uncharacterized protein</fullName>
    </submittedName>
</protein>
<gene>
    <name evidence="1" type="ORF">GS3922_11575</name>
</gene>
<evidence type="ECO:0000313" key="2">
    <source>
        <dbReference type="Proteomes" id="UP000076226"/>
    </source>
</evidence>
<accession>A0ABN4NHV5</accession>
<proteinExistence type="predicted"/>
<evidence type="ECO:0000313" key="1">
    <source>
        <dbReference type="EMBL" id="AMX84251.1"/>
    </source>
</evidence>
<dbReference type="Gene3D" id="2.60.120.260">
    <property type="entry name" value="Galactose-binding domain-like"/>
    <property type="match status" value="1"/>
</dbReference>
<sequence>MAITAPPYVFLHYSKMFLFLAKSGKKKLKGLGTVVRNNPNFDFFNYAGLYRPVKIYTTPHVYVQMGIASNV</sequence>
<organism evidence="1 2">
    <name type="scientific">Geobacillus subterraneus</name>
    <dbReference type="NCBI Taxonomy" id="129338"/>
    <lineage>
        <taxon>Bacteria</taxon>
        <taxon>Bacillati</taxon>
        <taxon>Bacillota</taxon>
        <taxon>Bacilli</taxon>
        <taxon>Bacillales</taxon>
        <taxon>Anoxybacillaceae</taxon>
        <taxon>Geobacillus</taxon>
    </lineage>
</organism>
<name>A0ABN4NHV5_9BACL</name>
<reference evidence="1 2" key="1">
    <citation type="submission" date="2016-02" db="EMBL/GenBank/DDBJ databases">
        <title>Complete genome sequence of Geobacillus subterraneus KCTC 3922T.</title>
        <authorList>
            <person name="Lee D.-W."/>
            <person name="Lee Y.-J."/>
            <person name="Lee S.-J."/>
            <person name="Park G.-S."/>
            <person name="Lee S.-J."/>
            <person name="Shin J.-H."/>
        </authorList>
    </citation>
    <scope>NUCLEOTIDE SEQUENCE [LARGE SCALE GENOMIC DNA]</scope>
    <source>
        <strain evidence="1 2">KCTC 3922</strain>
    </source>
</reference>
<keyword evidence="2" id="KW-1185">Reference proteome</keyword>
<dbReference type="Proteomes" id="UP000076226">
    <property type="component" value="Chromosome"/>
</dbReference>